<proteinExistence type="predicted"/>
<gene>
    <name evidence="1" type="ORF">ACFQE5_18600</name>
</gene>
<comment type="caution">
    <text evidence="1">The sequence shown here is derived from an EMBL/GenBank/DDBJ whole genome shotgun (WGS) entry which is preliminary data.</text>
</comment>
<sequence length="327" mass="35610">MPRPRPAPERDERWALLLAAQHGIVNVAQLRQFGISPDRCAAHVAARRWRGVLPRVYATFTGPLLPDALISAALLYGGPAAILSHRTAAERWGLLPTSSGPVHLTVPYRHSAVSQAPLVVVHRSRAHRHIVVATDPPMTSSADTAIDVSVAEPTARAARQMLTTILATGRVRPATVRRRLVERPPLRYHKALAEALRLVSDGVLSVLEERYAVDVEQRHGLPAARRQAPVIVDGRTLYEDVVYDEAGAPLTVRLDGRMHLIDEIAFRDRRRDNAAELAGRARLVFGWQEVSGDACGVAAEVAAVLYRIGWIGVLRPCSRCSGGAVSA</sequence>
<dbReference type="Proteomes" id="UP001596302">
    <property type="component" value="Unassembled WGS sequence"/>
</dbReference>
<accession>A0ABW1J6R9</accession>
<protein>
    <recommendedName>
        <fullName evidence="3">Transcriptional regulator, AbiEi antitoxin, Type IV TA system</fullName>
    </recommendedName>
</protein>
<keyword evidence="2" id="KW-1185">Reference proteome</keyword>
<evidence type="ECO:0000313" key="2">
    <source>
        <dbReference type="Proteomes" id="UP001596302"/>
    </source>
</evidence>
<reference evidence="2" key="1">
    <citation type="journal article" date="2019" name="Int. J. Syst. Evol. Microbiol.">
        <title>The Global Catalogue of Microorganisms (GCM) 10K type strain sequencing project: providing services to taxonomists for standard genome sequencing and annotation.</title>
        <authorList>
            <consortium name="The Broad Institute Genomics Platform"/>
            <consortium name="The Broad Institute Genome Sequencing Center for Infectious Disease"/>
            <person name="Wu L."/>
            <person name="Ma J."/>
        </authorList>
    </citation>
    <scope>NUCLEOTIDE SEQUENCE [LARGE SCALE GENOMIC DNA]</scope>
    <source>
        <strain evidence="2">CCM 8391</strain>
    </source>
</reference>
<name>A0ABW1J6R9_9PSEU</name>
<evidence type="ECO:0008006" key="3">
    <source>
        <dbReference type="Google" id="ProtNLM"/>
    </source>
</evidence>
<dbReference type="EMBL" id="JBHSQW010000035">
    <property type="protein sequence ID" value="MFC5996219.1"/>
    <property type="molecule type" value="Genomic_DNA"/>
</dbReference>
<organism evidence="1 2">
    <name type="scientific">Pseudonocardia hispaniensis</name>
    <dbReference type="NCBI Taxonomy" id="904933"/>
    <lineage>
        <taxon>Bacteria</taxon>
        <taxon>Bacillati</taxon>
        <taxon>Actinomycetota</taxon>
        <taxon>Actinomycetes</taxon>
        <taxon>Pseudonocardiales</taxon>
        <taxon>Pseudonocardiaceae</taxon>
        <taxon>Pseudonocardia</taxon>
    </lineage>
</organism>
<dbReference type="RefSeq" id="WP_379586735.1">
    <property type="nucleotide sequence ID" value="NZ_JBHSQW010000035.1"/>
</dbReference>
<evidence type="ECO:0000313" key="1">
    <source>
        <dbReference type="EMBL" id="MFC5996219.1"/>
    </source>
</evidence>